<keyword evidence="3" id="KW-1133">Transmembrane helix</keyword>
<keyword evidence="1" id="KW-0175">Coiled coil</keyword>
<feature type="compositionally biased region" description="Acidic residues" evidence="2">
    <location>
        <begin position="742"/>
        <end position="759"/>
    </location>
</feature>
<keyword evidence="5" id="KW-1185">Reference proteome</keyword>
<evidence type="ECO:0000313" key="4">
    <source>
        <dbReference type="EMBL" id="CAI4219304.1"/>
    </source>
</evidence>
<sequence>MLRQARGTGTPTRDNNNKHIDDDAVTIINISTTTIIIIIITTTTIIVLRLNRVHILSDGRCCITHAHTHDSPLLRPLSGFYSPSQPTPTKTHAASSRAANLVSKNSLACLKPRLPASTNPALADGRSRHSITPSSTIRSSRRPVTATTTPSTVISNLSSAPRTTLSGALSATTTPRLARPSTRPPSSLSSVSSSTNVSAISSSLSSARNATVSSSQKRNASTATSTTNTATKNTVAAAAAAAFLRAPLSRKDHNAHTGGMTRQQKTFTAKMAPDKEPALTRDNHTWPPLPSRESIGPPHAQDCRVDSYDYGHDAYSRSQNCPGRGGNDALSPANATSPNHQTVSTPSLRDEYASPISSFLSNNITPRSGSRQSRVDSSHNSPSGTPSQERDAWDLRSGLGISGNDSDAGPRRPLAFTPVAADLTAQHHHGNQSNADAAPAAAESKFSMPATQKGSNNRNPRHVIENAICGFHGFAYDDCQTEPRRHAAPAVGSGATAEAHLANQNGCPAFDSDAARLNSIVPPRAESNVGRRSSFNFPTVSATKRRVSFENGPPHHKGHSRTGSLVNTNFNTTIATTTPTVANSLTVSDSSPSSKALSSPVSDVSTSASMGSPTMPVPQPLQLQLQTVEERMGLDNEPKHHEAVYSELHSPTKATHSADHLTELIANARRERKVQDLEITNASLAAINRSLERRLRKQTAEIRRYRRLSRAGRLSIASVASTAASEGAVSEAGVSALSLSDLSEEEPEEESEEESDFSDTDSGSESLSPEARAARDERHRQRDERRLQLDLTKHRELLVDSQKINQSLRKCLNWTEELIQEGRKALEYQVRVSDIKLGGRILVTEDEEEDAAAEEADAVGDDDVGDDLDDVTLDPDAEDTIHGARNGEESSDEALSTANDDDDIARPPYPRLASTEATL</sequence>
<feature type="region of interest" description="Disordered" evidence="2">
    <location>
        <begin position="118"/>
        <end position="228"/>
    </location>
</feature>
<feature type="region of interest" description="Disordered" evidence="2">
    <location>
        <begin position="583"/>
        <end position="618"/>
    </location>
</feature>
<feature type="compositionally biased region" description="Low complexity" evidence="2">
    <location>
        <begin position="163"/>
        <end position="228"/>
    </location>
</feature>
<feature type="compositionally biased region" description="Basic and acidic residues" evidence="2">
    <location>
        <begin position="272"/>
        <end position="284"/>
    </location>
</feature>
<feature type="coiled-coil region" evidence="1">
    <location>
        <begin position="674"/>
        <end position="708"/>
    </location>
</feature>
<evidence type="ECO:0000256" key="1">
    <source>
        <dbReference type="SAM" id="Coils"/>
    </source>
</evidence>
<feature type="compositionally biased region" description="Low complexity" evidence="2">
    <location>
        <begin position="583"/>
        <end position="609"/>
    </location>
</feature>
<feature type="compositionally biased region" description="Basic and acidic residues" evidence="2">
    <location>
        <begin position="772"/>
        <end position="787"/>
    </location>
</feature>
<feature type="compositionally biased region" description="Polar residues" evidence="2">
    <location>
        <begin position="145"/>
        <end position="162"/>
    </location>
</feature>
<dbReference type="AlphaFoldDB" id="A0A9P1H9D7"/>
<dbReference type="PANTHER" id="PTHR38701">
    <property type="entry name" value="CHROMOSOME 8, WHOLE GENOME SHOTGUN SEQUENCE"/>
    <property type="match status" value="1"/>
</dbReference>
<comment type="caution">
    <text evidence="4">The sequence shown here is derived from an EMBL/GenBank/DDBJ whole genome shotgun (WGS) entry which is preliminary data.</text>
</comment>
<dbReference type="PANTHER" id="PTHR38701:SF1">
    <property type="entry name" value="UP-REGULATED DURING SEPTATION PROTEIN 1 DOMAIN-CONTAINING PROTEIN"/>
    <property type="match status" value="1"/>
</dbReference>
<organism evidence="4 5">
    <name type="scientific">Parascedosporium putredinis</name>
    <dbReference type="NCBI Taxonomy" id="1442378"/>
    <lineage>
        <taxon>Eukaryota</taxon>
        <taxon>Fungi</taxon>
        <taxon>Dikarya</taxon>
        <taxon>Ascomycota</taxon>
        <taxon>Pezizomycotina</taxon>
        <taxon>Sordariomycetes</taxon>
        <taxon>Hypocreomycetidae</taxon>
        <taxon>Microascales</taxon>
        <taxon>Microascaceae</taxon>
        <taxon>Parascedosporium</taxon>
    </lineage>
</organism>
<feature type="compositionally biased region" description="Polar residues" evidence="2">
    <location>
        <begin position="355"/>
        <end position="372"/>
    </location>
</feature>
<protein>
    <submittedName>
        <fullName evidence="4">Uncharacterized protein</fullName>
    </submittedName>
</protein>
<evidence type="ECO:0000313" key="5">
    <source>
        <dbReference type="Proteomes" id="UP000838763"/>
    </source>
</evidence>
<dbReference type="OrthoDB" id="2555519at2759"/>
<keyword evidence="3" id="KW-0812">Transmembrane</keyword>
<feature type="compositionally biased region" description="Basic and acidic residues" evidence="2">
    <location>
        <begin position="879"/>
        <end position="888"/>
    </location>
</feature>
<feature type="region of interest" description="Disordered" evidence="2">
    <location>
        <begin position="721"/>
        <end position="787"/>
    </location>
</feature>
<proteinExistence type="predicted"/>
<dbReference type="EMBL" id="CALLCH030000019">
    <property type="protein sequence ID" value="CAI4219304.1"/>
    <property type="molecule type" value="Genomic_DNA"/>
</dbReference>
<name>A0A9P1H9D7_9PEZI</name>
<feature type="transmembrane region" description="Helical" evidence="3">
    <location>
        <begin position="27"/>
        <end position="50"/>
    </location>
</feature>
<gene>
    <name evidence="4" type="ORF">PPNO1_LOCUS8870</name>
</gene>
<reference evidence="4" key="1">
    <citation type="submission" date="2022-11" db="EMBL/GenBank/DDBJ databases">
        <authorList>
            <person name="Scott C."/>
            <person name="Bruce N."/>
        </authorList>
    </citation>
    <scope>NUCLEOTIDE SEQUENCE</scope>
</reference>
<evidence type="ECO:0000256" key="3">
    <source>
        <dbReference type="SAM" id="Phobius"/>
    </source>
</evidence>
<evidence type="ECO:0000256" key="2">
    <source>
        <dbReference type="SAM" id="MobiDB-lite"/>
    </source>
</evidence>
<feature type="compositionally biased region" description="Polar residues" evidence="2">
    <location>
        <begin position="333"/>
        <end position="347"/>
    </location>
</feature>
<feature type="compositionally biased region" description="Basic and acidic residues" evidence="2">
    <location>
        <begin position="301"/>
        <end position="315"/>
    </location>
</feature>
<feature type="compositionally biased region" description="Polar residues" evidence="2">
    <location>
        <begin position="378"/>
        <end position="387"/>
    </location>
</feature>
<accession>A0A9P1H9D7</accession>
<keyword evidence="3" id="KW-0472">Membrane</keyword>
<dbReference type="Proteomes" id="UP000838763">
    <property type="component" value="Unassembled WGS sequence"/>
</dbReference>
<feature type="region of interest" description="Disordered" evidence="2">
    <location>
        <begin position="846"/>
        <end position="919"/>
    </location>
</feature>
<feature type="region of interest" description="Disordered" evidence="2">
    <location>
        <begin position="247"/>
        <end position="391"/>
    </location>
</feature>
<feature type="compositionally biased region" description="Acidic residues" evidence="2">
    <location>
        <begin position="846"/>
        <end position="878"/>
    </location>
</feature>